<evidence type="ECO:0000256" key="3">
    <source>
        <dbReference type="SAM" id="MobiDB-lite"/>
    </source>
</evidence>
<keyword evidence="4" id="KW-1133">Transmembrane helix</keyword>
<dbReference type="InterPro" id="IPR004089">
    <property type="entry name" value="MCPsignal_dom"/>
</dbReference>
<organism evidence="6 7">
    <name type="scientific">Natronincola peptidivorans</name>
    <dbReference type="NCBI Taxonomy" id="426128"/>
    <lineage>
        <taxon>Bacteria</taxon>
        <taxon>Bacillati</taxon>
        <taxon>Bacillota</taxon>
        <taxon>Clostridia</taxon>
        <taxon>Peptostreptococcales</taxon>
        <taxon>Natronincolaceae</taxon>
        <taxon>Natronincola</taxon>
    </lineage>
</organism>
<dbReference type="SUPFAM" id="SSF58104">
    <property type="entry name" value="Methyl-accepting chemotaxis protein (MCP) signaling domain"/>
    <property type="match status" value="1"/>
</dbReference>
<accession>A0A1I0DPW6</accession>
<proteinExistence type="predicted"/>
<name>A0A1I0DPW6_9FIRM</name>
<gene>
    <name evidence="6" type="ORF">SAMN05660297_02105</name>
</gene>
<dbReference type="PROSITE" id="PS50111">
    <property type="entry name" value="CHEMOTAXIS_TRANSDUC_2"/>
    <property type="match status" value="1"/>
</dbReference>
<evidence type="ECO:0000256" key="2">
    <source>
        <dbReference type="PROSITE-ProRule" id="PRU00284"/>
    </source>
</evidence>
<dbReference type="RefSeq" id="WP_170834771.1">
    <property type="nucleotide sequence ID" value="NZ_FOHU01000008.1"/>
</dbReference>
<evidence type="ECO:0000256" key="4">
    <source>
        <dbReference type="SAM" id="Phobius"/>
    </source>
</evidence>
<feature type="transmembrane region" description="Helical" evidence="4">
    <location>
        <begin position="12"/>
        <end position="34"/>
    </location>
</feature>
<dbReference type="CDD" id="cd11386">
    <property type="entry name" value="MCP_signal"/>
    <property type="match status" value="1"/>
</dbReference>
<keyword evidence="4" id="KW-0472">Membrane</keyword>
<evidence type="ECO:0000313" key="6">
    <source>
        <dbReference type="EMBL" id="SET34281.1"/>
    </source>
</evidence>
<reference evidence="6 7" key="1">
    <citation type="submission" date="2016-10" db="EMBL/GenBank/DDBJ databases">
        <authorList>
            <person name="de Groot N.N."/>
        </authorList>
    </citation>
    <scope>NUCLEOTIDE SEQUENCE [LARGE SCALE GENOMIC DNA]</scope>
    <source>
        <strain evidence="6 7">DSM 18979</strain>
    </source>
</reference>
<sequence length="412" mass="45399">MNSSNSNTKISITNHLLVSFYGITLFSNVIIFFLADMDKRLRMTSGVAMLSLILTVIFVKKLLQNSPSSSQLNDKKNGGTSIGELAASSDNSNHQSLNLLEENSNEVFTRYSNNIQQINDLSLQLKSLMDKKAETIQNTTDYMQDMTQRINNQFLEIDSINGTATEMSEDINKVMESQHMVAKLASDTLESAQHGNTMIENSVNEIKFILNKIADTDVIILNLNEKILEINNITKSIDSIAGQTNLLALNAAIEAARAGESGRGFAVVADEVGKLAIESKKATEEISSLIKEIQNNSQEAVNSMGHSKELIEKSIDSIQNTRDTFNTIVEDNQKVKTQLNDSNDLVQKACISSEKVSETGYSLVMIADETLSSTHKVSKLIKQQNADDKDMSDLTANLISSSEELKMILNTL</sequence>
<dbReference type="Proteomes" id="UP000199568">
    <property type="component" value="Unassembled WGS sequence"/>
</dbReference>
<keyword evidence="4" id="KW-0812">Transmembrane</keyword>
<protein>
    <submittedName>
        <fullName evidence="6">Methyl-accepting chemotaxis sensory transducer with Pas/Pac sensor</fullName>
    </submittedName>
</protein>
<feature type="region of interest" description="Disordered" evidence="3">
    <location>
        <begin position="67"/>
        <end position="89"/>
    </location>
</feature>
<evidence type="ECO:0000259" key="5">
    <source>
        <dbReference type="PROSITE" id="PS50111"/>
    </source>
</evidence>
<dbReference type="PANTHER" id="PTHR32089:SF112">
    <property type="entry name" value="LYSOZYME-LIKE PROTEIN-RELATED"/>
    <property type="match status" value="1"/>
</dbReference>
<dbReference type="AlphaFoldDB" id="A0A1I0DPW6"/>
<dbReference type="PANTHER" id="PTHR32089">
    <property type="entry name" value="METHYL-ACCEPTING CHEMOTAXIS PROTEIN MCPB"/>
    <property type="match status" value="1"/>
</dbReference>
<dbReference type="EMBL" id="FOHU01000008">
    <property type="protein sequence ID" value="SET34281.1"/>
    <property type="molecule type" value="Genomic_DNA"/>
</dbReference>
<evidence type="ECO:0000256" key="1">
    <source>
        <dbReference type="ARBA" id="ARBA00023224"/>
    </source>
</evidence>
<dbReference type="STRING" id="426128.SAMN05660297_02105"/>
<feature type="domain" description="Methyl-accepting transducer" evidence="5">
    <location>
        <begin position="128"/>
        <end position="364"/>
    </location>
</feature>
<dbReference type="Pfam" id="PF00015">
    <property type="entry name" value="MCPsignal"/>
    <property type="match status" value="1"/>
</dbReference>
<dbReference type="Gene3D" id="1.10.287.950">
    <property type="entry name" value="Methyl-accepting chemotaxis protein"/>
    <property type="match status" value="1"/>
</dbReference>
<keyword evidence="1 2" id="KW-0807">Transducer</keyword>
<dbReference type="GO" id="GO:0016020">
    <property type="term" value="C:membrane"/>
    <property type="evidence" value="ECO:0007669"/>
    <property type="project" value="InterPro"/>
</dbReference>
<evidence type="ECO:0000313" key="7">
    <source>
        <dbReference type="Proteomes" id="UP000199568"/>
    </source>
</evidence>
<keyword evidence="7" id="KW-1185">Reference proteome</keyword>
<dbReference type="GO" id="GO:0007165">
    <property type="term" value="P:signal transduction"/>
    <property type="evidence" value="ECO:0007669"/>
    <property type="project" value="UniProtKB-KW"/>
</dbReference>
<dbReference type="SMART" id="SM00283">
    <property type="entry name" value="MA"/>
    <property type="match status" value="1"/>
</dbReference>